<evidence type="ECO:0000256" key="3">
    <source>
        <dbReference type="ARBA" id="ARBA00010281"/>
    </source>
</evidence>
<dbReference type="Pfam" id="PF08323">
    <property type="entry name" value="Glyco_transf_5"/>
    <property type="match status" value="1"/>
</dbReference>
<dbReference type="SMART" id="SM01065">
    <property type="entry name" value="CBM_2"/>
    <property type="match status" value="1"/>
</dbReference>
<evidence type="ECO:0000259" key="9">
    <source>
        <dbReference type="PROSITE" id="PS51166"/>
    </source>
</evidence>
<dbReference type="EC" id="2.4.1.21" evidence="4"/>
<dbReference type="CDD" id="cd05467">
    <property type="entry name" value="CBM20"/>
    <property type="match status" value="1"/>
</dbReference>
<dbReference type="Gene3D" id="3.40.50.2000">
    <property type="entry name" value="Glycogen Phosphorylase B"/>
    <property type="match status" value="2"/>
</dbReference>
<dbReference type="InterPro" id="IPR001296">
    <property type="entry name" value="Glyco_trans_1"/>
</dbReference>
<dbReference type="GO" id="GO:2001070">
    <property type="term" value="F:starch binding"/>
    <property type="evidence" value="ECO:0007669"/>
    <property type="project" value="InterPro"/>
</dbReference>
<keyword evidence="6" id="KW-0808">Transferase</keyword>
<feature type="compositionally biased region" description="Acidic residues" evidence="8">
    <location>
        <begin position="129"/>
        <end position="138"/>
    </location>
</feature>
<dbReference type="InterPro" id="IPR013534">
    <property type="entry name" value="Starch_synth_cat_dom"/>
</dbReference>
<keyword evidence="5" id="KW-0328">Glycosyltransferase</keyword>
<evidence type="ECO:0000256" key="2">
    <source>
        <dbReference type="ARBA" id="ARBA00004602"/>
    </source>
</evidence>
<dbReference type="Gene3D" id="2.60.40.10">
    <property type="entry name" value="Immunoglobulins"/>
    <property type="match status" value="1"/>
</dbReference>
<dbReference type="EMBL" id="CAJNDS010000180">
    <property type="protein sequence ID" value="CAE7023078.1"/>
    <property type="molecule type" value="Genomic_DNA"/>
</dbReference>
<evidence type="ECO:0000313" key="10">
    <source>
        <dbReference type="EMBL" id="CAE7023078.1"/>
    </source>
</evidence>
<keyword evidence="7" id="KW-0035">Amyloplast</keyword>
<evidence type="ECO:0000313" key="11">
    <source>
        <dbReference type="Proteomes" id="UP000604046"/>
    </source>
</evidence>
<dbReference type="GO" id="GO:0009011">
    <property type="term" value="F:alpha-1,4-glucan glucosyltransferase (ADP-glucose donor) activity"/>
    <property type="evidence" value="ECO:0007669"/>
    <property type="project" value="UniProtKB-EC"/>
</dbReference>
<name>A0A812IA12_9DINO</name>
<dbReference type="Pfam" id="PF00686">
    <property type="entry name" value="CBM_20"/>
    <property type="match status" value="1"/>
</dbReference>
<dbReference type="InterPro" id="IPR013784">
    <property type="entry name" value="Carb-bd-like_fold"/>
</dbReference>
<feature type="compositionally biased region" description="Low complexity" evidence="8">
    <location>
        <begin position="320"/>
        <end position="330"/>
    </location>
</feature>
<evidence type="ECO:0000256" key="6">
    <source>
        <dbReference type="ARBA" id="ARBA00022679"/>
    </source>
</evidence>
<dbReference type="InterPro" id="IPR002044">
    <property type="entry name" value="CBM20"/>
</dbReference>
<feature type="region of interest" description="Disordered" evidence="8">
    <location>
        <begin position="399"/>
        <end position="491"/>
    </location>
</feature>
<comment type="catalytic activity">
    <reaction evidence="1">
        <text>[(1-&gt;4)-alpha-D-glucosyl](n) + ADP-alpha-D-glucose = [(1-&gt;4)-alpha-D-glucosyl](n+1) + ADP + H(+)</text>
        <dbReference type="Rhea" id="RHEA:18189"/>
        <dbReference type="Rhea" id="RHEA-COMP:9584"/>
        <dbReference type="Rhea" id="RHEA-COMP:9587"/>
        <dbReference type="ChEBI" id="CHEBI:15378"/>
        <dbReference type="ChEBI" id="CHEBI:15444"/>
        <dbReference type="ChEBI" id="CHEBI:57498"/>
        <dbReference type="ChEBI" id="CHEBI:456216"/>
        <dbReference type="EC" id="2.4.1.21"/>
    </reaction>
</comment>
<protein>
    <recommendedName>
        <fullName evidence="4">starch synthase</fullName>
        <ecNumber evidence="4">2.4.1.21</ecNumber>
    </recommendedName>
</protein>
<evidence type="ECO:0000256" key="8">
    <source>
        <dbReference type="SAM" id="MobiDB-lite"/>
    </source>
</evidence>
<feature type="region of interest" description="Disordered" evidence="8">
    <location>
        <begin position="1"/>
        <end position="94"/>
    </location>
</feature>
<dbReference type="NCBIfam" id="TIGR02095">
    <property type="entry name" value="glgA"/>
    <property type="match status" value="1"/>
</dbReference>
<evidence type="ECO:0000256" key="1">
    <source>
        <dbReference type="ARBA" id="ARBA00001478"/>
    </source>
</evidence>
<feature type="domain" description="CBM20" evidence="9">
    <location>
        <begin position="208"/>
        <end position="317"/>
    </location>
</feature>
<dbReference type="PANTHER" id="PTHR45825:SF11">
    <property type="entry name" value="ALPHA AMYLASE DOMAIN-CONTAINING PROTEIN"/>
    <property type="match status" value="1"/>
</dbReference>
<dbReference type="SUPFAM" id="SSF53756">
    <property type="entry name" value="UDP-Glycosyltransferase/glycogen phosphorylase"/>
    <property type="match status" value="1"/>
</dbReference>
<dbReference type="OrthoDB" id="6123450at2759"/>
<dbReference type="InterPro" id="IPR013783">
    <property type="entry name" value="Ig-like_fold"/>
</dbReference>
<comment type="subcellular location">
    <subcellularLocation>
        <location evidence="2">Plastid</location>
        <location evidence="2">Amyloplast</location>
    </subcellularLocation>
</comment>
<feature type="region of interest" description="Disordered" evidence="8">
    <location>
        <begin position="320"/>
        <end position="349"/>
    </location>
</feature>
<dbReference type="PROSITE" id="PS51166">
    <property type="entry name" value="CBM20"/>
    <property type="match status" value="1"/>
</dbReference>
<dbReference type="CDD" id="cd03791">
    <property type="entry name" value="GT5_Glycogen_synthase_DULL1-like"/>
    <property type="match status" value="1"/>
</dbReference>
<reference evidence="10" key="1">
    <citation type="submission" date="2021-02" db="EMBL/GenBank/DDBJ databases">
        <authorList>
            <person name="Dougan E. K."/>
            <person name="Rhodes N."/>
            <person name="Thang M."/>
            <person name="Chan C."/>
        </authorList>
    </citation>
    <scope>NUCLEOTIDE SEQUENCE</scope>
</reference>
<dbReference type="InterPro" id="IPR011835">
    <property type="entry name" value="GS/SS"/>
</dbReference>
<organism evidence="10 11">
    <name type="scientific">Symbiodinium natans</name>
    <dbReference type="NCBI Taxonomy" id="878477"/>
    <lineage>
        <taxon>Eukaryota</taxon>
        <taxon>Sar</taxon>
        <taxon>Alveolata</taxon>
        <taxon>Dinophyceae</taxon>
        <taxon>Suessiales</taxon>
        <taxon>Symbiodiniaceae</taxon>
        <taxon>Symbiodinium</taxon>
    </lineage>
</organism>
<keyword evidence="7" id="KW-0934">Plastid</keyword>
<feature type="region of interest" description="Disordered" evidence="8">
    <location>
        <begin position="123"/>
        <end position="149"/>
    </location>
</feature>
<keyword evidence="11" id="KW-1185">Reference proteome</keyword>
<dbReference type="Pfam" id="PF00534">
    <property type="entry name" value="Glycos_transf_1"/>
    <property type="match status" value="1"/>
</dbReference>
<dbReference type="AlphaFoldDB" id="A0A812IA12"/>
<dbReference type="SUPFAM" id="SSF49452">
    <property type="entry name" value="Starch-binding domain-like"/>
    <property type="match status" value="1"/>
</dbReference>
<feature type="compositionally biased region" description="Basic and acidic residues" evidence="8">
    <location>
        <begin position="407"/>
        <end position="460"/>
    </location>
</feature>
<evidence type="ECO:0000256" key="4">
    <source>
        <dbReference type="ARBA" id="ARBA00012588"/>
    </source>
</evidence>
<sequence>MSGFKMAMPGKGKARGRGQSTLAAFGDDEPSPKKRLLTLPSDARPSGKAGDEPPVVEPPTAKESSPPAEVEADALDAFMEDITAKAAEPAGDDTAFSKKALASWEDMPADDHVASYCELCDQNASNEGNEGEDEEDENQDRRRKPIEPLPRVNHEEIEYAEVEFAFYKPHPEIEILGEEEVASLRKAFGALGSVAMAGMAGYESSPKATPDAAGFVVFEVACSQTRPGDAVFVVGSHEALGAWKTAMALPLETSKDTFPKWRSAKPVPLPVGYNVEYKFLVQKESRKGPAQWQSFQGNYRVTPVANEVLLATSDWTKASAELSSLGPSGPSEKEPEKEKDTKDRAAAKQEKEEILLKMAESGVDKAAAEVTSTCPLAVTLENREMSRRNFSQSLLALDATEPSPSHAQDKDVKDVKLDSKDSKEPQDSKDQSEATDAKDASPKKEAKAEPQEIPKDDSSKDVVVVQTPLDEDLEDLEVPLRNDESSSPTRGVSLRHITSFSALETVADPETKAEHRKGKKTAQSHYDPYNLNVPVVIVSSEVAPYSKTGGLGMVAASYAFEFARNGHRTMVVSPKYKHFEGINYIGETRVRVNDTDEVVKYFHMRKDYEDGKGTDYLFIEGSGIQRDGGLYNDNDGREYPDNLYRFTLLCLAAMEAPLILDINKQGKYGDKVIFLANDWQAGMVPVYLCYKYRRHNCYSQARCIYVIHNMGYQGQYHGYDACRFFGIDDKAAGDLVLGNCVNLSKGALICADRVLTVSPNYAKEIQTPQGGFNLQDFVSAKAASLRLAGILNGIDDCWDPAVDPDVFVHFSVEDFEQGKKENKLQLQRTLGLEENAELCLIGFVGRLTWQKGVDVMASMISWLMTDTGNGVTGRVQLIMMGNGDRQYSDTLRWAESNHKGRVCGYVGFDPKVEHQMMAACDLLLMPSRYEPCGLPQMYSQMYGTLPIVHATGGLVDSVKDVSEGVEVATGFLVAPLSSDALKETVYRAVELNLKRKEDFCRMQRTAMQSDYYWPKAMDEYERQIDIVLYECGTVR</sequence>
<comment type="similarity">
    <text evidence="3">Belongs to the glycosyltransferase 1 family. Bacterial/plant glycogen synthase subfamily.</text>
</comment>
<accession>A0A812IA12</accession>
<dbReference type="GO" id="GO:0004373">
    <property type="term" value="F:alpha-1,4-glucan glucosyltransferase (UDP-glucose donor) activity"/>
    <property type="evidence" value="ECO:0007669"/>
    <property type="project" value="InterPro"/>
</dbReference>
<proteinExistence type="inferred from homology"/>
<dbReference type="PANTHER" id="PTHR45825">
    <property type="entry name" value="GRANULE-BOUND STARCH SYNTHASE 1, CHLOROPLASTIC/AMYLOPLASTIC"/>
    <property type="match status" value="1"/>
</dbReference>
<comment type="caution">
    <text evidence="10">The sequence shown here is derived from an EMBL/GenBank/DDBJ whole genome shotgun (WGS) entry which is preliminary data.</text>
</comment>
<evidence type="ECO:0000256" key="5">
    <source>
        <dbReference type="ARBA" id="ARBA00022676"/>
    </source>
</evidence>
<dbReference type="HAMAP" id="MF_00484">
    <property type="entry name" value="Glycogen_synth"/>
    <property type="match status" value="1"/>
</dbReference>
<gene>
    <name evidence="10" type="ORF">SNAT2548_LOCUS2986</name>
</gene>
<feature type="region of interest" description="Disordered" evidence="8">
    <location>
        <begin position="506"/>
        <end position="525"/>
    </location>
</feature>
<evidence type="ECO:0000256" key="7">
    <source>
        <dbReference type="ARBA" id="ARBA00023234"/>
    </source>
</evidence>
<dbReference type="Proteomes" id="UP000604046">
    <property type="component" value="Unassembled WGS sequence"/>
</dbReference>
<feature type="compositionally biased region" description="Basic and acidic residues" evidence="8">
    <location>
        <begin position="331"/>
        <end position="349"/>
    </location>
</feature>